<accession>I4ANG7</accession>
<name>I4ANG7_BERLS</name>
<gene>
    <name evidence="1" type="ordered locus">Fleli_3168</name>
</gene>
<protein>
    <submittedName>
        <fullName evidence="1">Uncharacterized protein</fullName>
    </submittedName>
</protein>
<dbReference type="EMBL" id="CP003345">
    <property type="protein sequence ID" value="AFM05502.1"/>
    <property type="molecule type" value="Genomic_DNA"/>
</dbReference>
<dbReference type="AlphaFoldDB" id="I4ANG7"/>
<dbReference type="Proteomes" id="UP000006054">
    <property type="component" value="Chromosome"/>
</dbReference>
<dbReference type="KEGG" id="fli:Fleli_3168"/>
<organism evidence="1 2">
    <name type="scientific">Bernardetia litoralis (strain ATCC 23117 / DSM 6794 / NBRC 15988 / NCIMB 1366 / Fx l1 / Sio-4)</name>
    <name type="common">Flexibacter litoralis</name>
    <dbReference type="NCBI Taxonomy" id="880071"/>
    <lineage>
        <taxon>Bacteria</taxon>
        <taxon>Pseudomonadati</taxon>
        <taxon>Bacteroidota</taxon>
        <taxon>Cytophagia</taxon>
        <taxon>Cytophagales</taxon>
        <taxon>Bernardetiaceae</taxon>
        <taxon>Bernardetia</taxon>
    </lineage>
</organism>
<evidence type="ECO:0000313" key="1">
    <source>
        <dbReference type="EMBL" id="AFM05502.1"/>
    </source>
</evidence>
<keyword evidence="2" id="KW-1185">Reference proteome</keyword>
<sequence length="194" mass="22070">MFLFISCTENINKIGCGEITNIGFDSQDSLWLPIKKDSLLYSNENGAVLFNLYDYQSITINKSKCNNPIHFSADYGTLNKQLFYSISINKSDEKSAINYSFSKMSDNLIPIIAQAMGIIDIETNQPINTESVDFVQTTKLGTHELNGKTYNDVFVIEDLKESEVPEIDISRFYVNPSGILRIEFYDGEIWDRVD</sequence>
<dbReference type="OrthoDB" id="883587at2"/>
<proteinExistence type="predicted"/>
<evidence type="ECO:0000313" key="2">
    <source>
        <dbReference type="Proteomes" id="UP000006054"/>
    </source>
</evidence>
<reference evidence="2" key="1">
    <citation type="submission" date="2012-06" db="EMBL/GenBank/DDBJ databases">
        <title>The complete genome of Flexibacter litoralis DSM 6794.</title>
        <authorList>
            <person name="Lucas S."/>
            <person name="Copeland A."/>
            <person name="Lapidus A."/>
            <person name="Glavina del Rio T."/>
            <person name="Dalin E."/>
            <person name="Tice H."/>
            <person name="Bruce D."/>
            <person name="Goodwin L."/>
            <person name="Pitluck S."/>
            <person name="Peters L."/>
            <person name="Ovchinnikova G."/>
            <person name="Lu M."/>
            <person name="Kyrpides N."/>
            <person name="Mavromatis K."/>
            <person name="Ivanova N."/>
            <person name="Brettin T."/>
            <person name="Detter J.C."/>
            <person name="Han C."/>
            <person name="Larimer F."/>
            <person name="Land M."/>
            <person name="Hauser L."/>
            <person name="Markowitz V."/>
            <person name="Cheng J.-F."/>
            <person name="Hugenholtz P."/>
            <person name="Woyke T."/>
            <person name="Wu D."/>
            <person name="Spring S."/>
            <person name="Lang E."/>
            <person name="Kopitz M."/>
            <person name="Brambilla E."/>
            <person name="Klenk H.-P."/>
            <person name="Eisen J.A."/>
        </authorList>
    </citation>
    <scope>NUCLEOTIDE SEQUENCE [LARGE SCALE GENOMIC DNA]</scope>
    <source>
        <strain evidence="2">ATCC 23117 / DSM 6794 / NBRC 15988 / NCIMB 1366 / Sio-4</strain>
    </source>
</reference>
<dbReference type="HOGENOM" id="CLU_1308611_0_0_10"/>